<evidence type="ECO:0000256" key="4">
    <source>
        <dbReference type="ARBA" id="ARBA00022989"/>
    </source>
</evidence>
<feature type="domain" description="Potassium channel" evidence="11">
    <location>
        <begin position="129"/>
        <end position="181"/>
    </location>
</feature>
<dbReference type="SUPFAM" id="SSF81324">
    <property type="entry name" value="Voltage-gated potassium channels"/>
    <property type="match status" value="4"/>
</dbReference>
<evidence type="ECO:0000313" key="12">
    <source>
        <dbReference type="EMBL" id="KOO30684.1"/>
    </source>
</evidence>
<feature type="transmembrane region" description="Helical" evidence="10">
    <location>
        <begin position="430"/>
        <end position="453"/>
    </location>
</feature>
<keyword evidence="3 8" id="KW-0812">Transmembrane</keyword>
<evidence type="ECO:0000256" key="5">
    <source>
        <dbReference type="ARBA" id="ARBA00023065"/>
    </source>
</evidence>
<keyword evidence="2 8" id="KW-0813">Transport</keyword>
<dbReference type="GO" id="GO:0030322">
    <property type="term" value="P:stabilization of membrane potential"/>
    <property type="evidence" value="ECO:0007669"/>
    <property type="project" value="TreeGrafter"/>
</dbReference>
<keyword evidence="4 10" id="KW-1133">Transmembrane helix</keyword>
<feature type="compositionally biased region" description="Pro residues" evidence="9">
    <location>
        <begin position="334"/>
        <end position="360"/>
    </location>
</feature>
<feature type="transmembrane region" description="Helical" evidence="10">
    <location>
        <begin position="212"/>
        <end position="233"/>
    </location>
</feature>
<reference evidence="13" key="1">
    <citation type="journal article" date="2015" name="PLoS Genet.">
        <title>Genome Sequence and Transcriptome Analyses of Chrysochromulina tobin: Metabolic Tools for Enhanced Algal Fitness in the Prominent Order Prymnesiales (Haptophyceae).</title>
        <authorList>
            <person name="Hovde B.T."/>
            <person name="Deodato C.R."/>
            <person name="Hunsperger H.M."/>
            <person name="Ryken S.A."/>
            <person name="Yost W."/>
            <person name="Jha R.K."/>
            <person name="Patterson J."/>
            <person name="Monnat R.J. Jr."/>
            <person name="Barlow S.B."/>
            <person name="Starkenburg S.R."/>
            <person name="Cattolico R.A."/>
        </authorList>
    </citation>
    <scope>NUCLEOTIDE SEQUENCE</scope>
    <source>
        <strain evidence="13">CCMP291</strain>
    </source>
</reference>
<dbReference type="GO" id="GO:0005886">
    <property type="term" value="C:plasma membrane"/>
    <property type="evidence" value="ECO:0007669"/>
    <property type="project" value="TreeGrafter"/>
</dbReference>
<evidence type="ECO:0000256" key="6">
    <source>
        <dbReference type="ARBA" id="ARBA00023136"/>
    </source>
</evidence>
<evidence type="ECO:0000256" key="10">
    <source>
        <dbReference type="SAM" id="Phobius"/>
    </source>
</evidence>
<name>A0A0M0JVV8_9EUKA</name>
<evidence type="ECO:0000256" key="7">
    <source>
        <dbReference type="ARBA" id="ARBA00023303"/>
    </source>
</evidence>
<dbReference type="InterPro" id="IPR003280">
    <property type="entry name" value="2pore_dom_K_chnl"/>
</dbReference>
<keyword evidence="13" id="KW-1185">Reference proteome</keyword>
<comment type="caution">
    <text evidence="12">The sequence shown here is derived from an EMBL/GenBank/DDBJ whole genome shotgun (WGS) entry which is preliminary data.</text>
</comment>
<feature type="transmembrane region" description="Helical" evidence="10">
    <location>
        <begin position="283"/>
        <end position="301"/>
    </location>
</feature>
<evidence type="ECO:0000256" key="1">
    <source>
        <dbReference type="ARBA" id="ARBA00004141"/>
    </source>
</evidence>
<comment type="subcellular location">
    <subcellularLocation>
        <location evidence="1">Membrane</location>
        <topology evidence="1">Multi-pass membrane protein</topology>
    </subcellularLocation>
</comment>
<sequence>MLGVPASDVTIAVSAGSVLVTAVVTASSANRQQTLAITLSSQDEAMLESALQVNTSVPLVVVQPPIVINVTTNVTTIPISPAREEFLTGMVRTYQTLDEDATTSTLLDQFFSYLMDSCIGGAPGPEDLNWTFNGATFFMMTIVTTIGYGTFAPSLPFGRWMVILFGSVTIVLFGLVSRPAVDLVEAIEARTELLLLRARRSDQPLSEQGQQILKGASAMLLCHAVLLAAAVIIYLDRDEEDPLHEEWDYGTCYYFSFVTFSSIGLGDFSLGPADNSNYELGRLLVQALIIMFGMAAFNVATGACSDLVLPLGAALGSQLRAWAVKLGTRVAPPTTTPAPPASPPASPPTDPELPPQPEPAPSSQTTTLTQTTLGLTTTLTQTTTINQTPTIYSPQYNFLRAWIEEETKVDVKKPPAAEARPSRCEQRLRACLAVIGYLAIFYAMILIGAAVFVNVEAATEEAAAIAMRLEENEVRENMGLERLSVGALGGLPLSPPSAPPEVRPASREDAAAALAALSQTPAEERGAALDSIVGDYVQVVKNEAAADSLAEFFLARLDTCKSRSADYSQPRWTFEGATFFMMTIATSIGYGTFAPKTQLGKAIVVLIGHLSMIFYGVCLSALVNEVTAAIEWVASMMLSVSGKVARVIRQCGGPELVASSEQEARYKLLVAVGLLHGYLGICAVCAQTVFGHYLDTEITFDEGYYFGFVTFSTIGFGDFALQPYGAPSSLIFFEALAVFAGLAFFSAFASHGAAWINEAAPIAWGIAMDPCRLPRQLSHAFSTVQIATPAPPSPPSSASPLTSAVDDRRHQLHRLHVQEALPAKHEHPVPMPSCWDRFTCFAAAVLGMYLVIVLGGLCLFWSESDFERMGNCAAMDEENELRTSIRLPPMVSEFC</sequence>
<keyword evidence="7 8" id="KW-0407">Ion channel</keyword>
<dbReference type="PANTHER" id="PTHR11003">
    <property type="entry name" value="POTASSIUM CHANNEL, SUBFAMILY K"/>
    <property type="match status" value="1"/>
</dbReference>
<feature type="transmembrane region" description="Helical" evidence="10">
    <location>
        <begin position="130"/>
        <end position="151"/>
    </location>
</feature>
<dbReference type="OrthoDB" id="297496at2759"/>
<gene>
    <name evidence="12" type="ORF">Ctob_014345</name>
</gene>
<dbReference type="Proteomes" id="UP000037460">
    <property type="component" value="Unassembled WGS sequence"/>
</dbReference>
<dbReference type="PRINTS" id="PR01333">
    <property type="entry name" value="2POREKCHANEL"/>
</dbReference>
<dbReference type="InterPro" id="IPR013099">
    <property type="entry name" value="K_chnl_dom"/>
</dbReference>
<keyword evidence="5 8" id="KW-0406">Ion transport</keyword>
<feature type="domain" description="Potassium channel" evidence="11">
    <location>
        <begin position="223"/>
        <end position="304"/>
    </location>
</feature>
<dbReference type="GO" id="GO:0022841">
    <property type="term" value="F:potassium ion leak channel activity"/>
    <property type="evidence" value="ECO:0007669"/>
    <property type="project" value="TreeGrafter"/>
</dbReference>
<protein>
    <submittedName>
        <fullName evidence="12">Potassium channel subfamily k member 6</fullName>
    </submittedName>
</protein>
<evidence type="ECO:0000256" key="8">
    <source>
        <dbReference type="RuleBase" id="RU003857"/>
    </source>
</evidence>
<dbReference type="EMBL" id="JWZX01002179">
    <property type="protein sequence ID" value="KOO30684.1"/>
    <property type="molecule type" value="Genomic_DNA"/>
</dbReference>
<evidence type="ECO:0000259" key="11">
    <source>
        <dbReference type="Pfam" id="PF07885"/>
    </source>
</evidence>
<dbReference type="GO" id="GO:0015271">
    <property type="term" value="F:outward rectifier potassium channel activity"/>
    <property type="evidence" value="ECO:0007669"/>
    <property type="project" value="TreeGrafter"/>
</dbReference>
<feature type="transmembrane region" description="Helical" evidence="10">
    <location>
        <begin position="253"/>
        <end position="271"/>
    </location>
</feature>
<keyword evidence="6 10" id="KW-0472">Membrane</keyword>
<feature type="transmembrane region" description="Helical" evidence="10">
    <location>
        <begin position="668"/>
        <end position="691"/>
    </location>
</feature>
<feature type="domain" description="Potassium channel" evidence="11">
    <location>
        <begin position="570"/>
        <end position="626"/>
    </location>
</feature>
<feature type="transmembrane region" description="Helical" evidence="10">
    <location>
        <begin position="602"/>
        <end position="623"/>
    </location>
</feature>
<evidence type="ECO:0000256" key="2">
    <source>
        <dbReference type="ARBA" id="ARBA00022448"/>
    </source>
</evidence>
<feature type="region of interest" description="Disordered" evidence="9">
    <location>
        <begin position="330"/>
        <end position="367"/>
    </location>
</feature>
<accession>A0A0M0JVV8</accession>
<proteinExistence type="inferred from homology"/>
<evidence type="ECO:0000256" key="3">
    <source>
        <dbReference type="ARBA" id="ARBA00022692"/>
    </source>
</evidence>
<feature type="transmembrane region" description="Helical" evidence="10">
    <location>
        <begin position="572"/>
        <end position="590"/>
    </location>
</feature>
<organism evidence="12 13">
    <name type="scientific">Chrysochromulina tobinii</name>
    <dbReference type="NCBI Taxonomy" id="1460289"/>
    <lineage>
        <taxon>Eukaryota</taxon>
        <taxon>Haptista</taxon>
        <taxon>Haptophyta</taxon>
        <taxon>Prymnesiophyceae</taxon>
        <taxon>Prymnesiales</taxon>
        <taxon>Chrysochromulinaceae</taxon>
        <taxon>Chrysochromulina</taxon>
    </lineage>
</organism>
<dbReference type="PANTHER" id="PTHR11003:SF345">
    <property type="entry name" value="TWIK FAMILY OF POTASSIUM CHANNELS PROTEIN 18"/>
    <property type="match status" value="1"/>
</dbReference>
<feature type="transmembrane region" description="Helical" evidence="10">
    <location>
        <begin position="841"/>
        <end position="861"/>
    </location>
</feature>
<evidence type="ECO:0000256" key="9">
    <source>
        <dbReference type="SAM" id="MobiDB-lite"/>
    </source>
</evidence>
<feature type="transmembrane region" description="Helical" evidence="10">
    <location>
        <begin position="730"/>
        <end position="749"/>
    </location>
</feature>
<feature type="transmembrane region" description="Helical" evidence="10">
    <location>
        <begin position="157"/>
        <end position="176"/>
    </location>
</feature>
<feature type="transmembrane region" description="Helical" evidence="10">
    <location>
        <begin position="703"/>
        <end position="721"/>
    </location>
</feature>
<comment type="similarity">
    <text evidence="8">Belongs to the two pore domain potassium channel (TC 1.A.1.8) family.</text>
</comment>
<dbReference type="Gene3D" id="1.10.287.70">
    <property type="match status" value="2"/>
</dbReference>
<dbReference type="Pfam" id="PF07885">
    <property type="entry name" value="Ion_trans_2"/>
    <property type="match status" value="3"/>
</dbReference>
<evidence type="ECO:0000313" key="13">
    <source>
        <dbReference type="Proteomes" id="UP000037460"/>
    </source>
</evidence>
<dbReference type="AlphaFoldDB" id="A0A0M0JVV8"/>